<feature type="transmembrane region" description="Helical" evidence="2">
    <location>
        <begin position="129"/>
        <end position="146"/>
    </location>
</feature>
<dbReference type="Proteomes" id="UP001332931">
    <property type="component" value="Unassembled WGS sequence"/>
</dbReference>
<dbReference type="PANTHER" id="PTHR45138:SF9">
    <property type="entry name" value="DIGUANYLATE CYCLASE DGCM-RELATED"/>
    <property type="match status" value="1"/>
</dbReference>
<sequence length="379" mass="42028">MMTLLVCNVWRLRGHTREDRLLRVLVFCSMLGCLADAASFSSDGMPGVLGRTLVVASNTFLYASGTILCSCWALLIHLHLRGSVTRSREFLLGIPVAICLVLLAVNLWVPLVFSVDAANVYSRLPLSRLLMGFPYAYLLYALALYARVRRSNGGLRLFPGWALLLPVAVGGSVQIFVPTTPLFWPTVSVGIAGTIASLQNEDIYRDRLTGLYNRAYLERLASGELRRDDAGTTGIMIDLNAFKSINDRYGHNVGDQALIDAARLVRGAVGDIGMTARYAGDEFVVLLNTRDEAVVRRTMDEIREDFRRFDEDGKRPYQLSVSMGRCPLEPGRQSVEEFISSIDSAMYEDKKRFYDEHPEASRRGVRDEASGDGAQAASR</sequence>
<feature type="compositionally biased region" description="Basic and acidic residues" evidence="1">
    <location>
        <begin position="353"/>
        <end position="369"/>
    </location>
</feature>
<dbReference type="SUPFAM" id="SSF55073">
    <property type="entry name" value="Nucleotide cyclase"/>
    <property type="match status" value="1"/>
</dbReference>
<accession>A0ABU7R8H7</accession>
<keyword evidence="2" id="KW-0812">Transmembrane</keyword>
<dbReference type="InterPro" id="IPR050469">
    <property type="entry name" value="Diguanylate_Cyclase"/>
</dbReference>
<dbReference type="Pfam" id="PF00990">
    <property type="entry name" value="GGDEF"/>
    <property type="match status" value="1"/>
</dbReference>
<dbReference type="PROSITE" id="PS50887">
    <property type="entry name" value="GGDEF"/>
    <property type="match status" value="1"/>
</dbReference>
<keyword evidence="5" id="KW-1185">Reference proteome</keyword>
<feature type="region of interest" description="Disordered" evidence="1">
    <location>
        <begin position="353"/>
        <end position="379"/>
    </location>
</feature>
<name>A0ABU7R8H7_9ACTN</name>
<feature type="transmembrane region" description="Helical" evidence="2">
    <location>
        <begin position="90"/>
        <end position="109"/>
    </location>
</feature>
<dbReference type="SMART" id="SM00267">
    <property type="entry name" value="GGDEF"/>
    <property type="match status" value="1"/>
</dbReference>
<evidence type="ECO:0000313" key="4">
    <source>
        <dbReference type="EMBL" id="MEE6146912.1"/>
    </source>
</evidence>
<keyword evidence="4" id="KW-0548">Nucleotidyltransferase</keyword>
<feature type="transmembrane region" description="Helical" evidence="2">
    <location>
        <begin position="158"/>
        <end position="176"/>
    </location>
</feature>
<keyword evidence="2" id="KW-0472">Membrane</keyword>
<evidence type="ECO:0000259" key="3">
    <source>
        <dbReference type="PROSITE" id="PS50887"/>
    </source>
</evidence>
<feature type="transmembrane region" description="Helical" evidence="2">
    <location>
        <begin position="21"/>
        <end position="40"/>
    </location>
</feature>
<dbReference type="EC" id="2.7.7.65" evidence="4"/>
<protein>
    <submittedName>
        <fullName evidence="4">GGDEF domain-containing protein</fullName>
        <ecNumber evidence="4">2.7.7.65</ecNumber>
    </submittedName>
</protein>
<evidence type="ECO:0000256" key="2">
    <source>
        <dbReference type="SAM" id="Phobius"/>
    </source>
</evidence>
<evidence type="ECO:0000256" key="1">
    <source>
        <dbReference type="SAM" id="MobiDB-lite"/>
    </source>
</evidence>
<dbReference type="NCBIfam" id="TIGR00254">
    <property type="entry name" value="GGDEF"/>
    <property type="match status" value="1"/>
</dbReference>
<feature type="domain" description="GGDEF" evidence="3">
    <location>
        <begin position="230"/>
        <end position="368"/>
    </location>
</feature>
<comment type="caution">
    <text evidence="4">The sequence shown here is derived from an EMBL/GenBank/DDBJ whole genome shotgun (WGS) entry which is preliminary data.</text>
</comment>
<dbReference type="InterPro" id="IPR043128">
    <property type="entry name" value="Rev_trsase/Diguanyl_cyclase"/>
</dbReference>
<dbReference type="CDD" id="cd01949">
    <property type="entry name" value="GGDEF"/>
    <property type="match status" value="1"/>
</dbReference>
<evidence type="ECO:0000313" key="5">
    <source>
        <dbReference type="Proteomes" id="UP001332931"/>
    </source>
</evidence>
<proteinExistence type="predicted"/>
<organism evidence="4 5">
    <name type="scientific">Olsenella absiana</name>
    <dbReference type="NCBI Taxonomy" id="3115222"/>
    <lineage>
        <taxon>Bacteria</taxon>
        <taxon>Bacillati</taxon>
        <taxon>Actinomycetota</taxon>
        <taxon>Coriobacteriia</taxon>
        <taxon>Coriobacteriales</taxon>
        <taxon>Atopobiaceae</taxon>
        <taxon>Olsenella</taxon>
    </lineage>
</organism>
<keyword evidence="4" id="KW-0808">Transferase</keyword>
<dbReference type="EMBL" id="JAZGJQ010000002">
    <property type="protein sequence ID" value="MEE6146912.1"/>
    <property type="molecule type" value="Genomic_DNA"/>
</dbReference>
<reference evidence="4 5" key="1">
    <citation type="submission" date="2024-01" db="EMBL/GenBank/DDBJ databases">
        <title>Description of Olsenella sp. nov., isolated from pig feces.</title>
        <authorList>
            <person name="Chang Y.-H."/>
        </authorList>
    </citation>
    <scope>NUCLEOTIDE SEQUENCE [LARGE SCALE GENOMIC DNA]</scope>
    <source>
        <strain evidence="4 5">YH-ols2223</strain>
    </source>
</reference>
<dbReference type="InterPro" id="IPR000160">
    <property type="entry name" value="GGDEF_dom"/>
</dbReference>
<gene>
    <name evidence="4" type="ORF">VXJ25_02710</name>
</gene>
<dbReference type="InterPro" id="IPR029787">
    <property type="entry name" value="Nucleotide_cyclase"/>
</dbReference>
<keyword evidence="2" id="KW-1133">Transmembrane helix</keyword>
<dbReference type="PANTHER" id="PTHR45138">
    <property type="entry name" value="REGULATORY COMPONENTS OF SENSORY TRANSDUCTION SYSTEM"/>
    <property type="match status" value="1"/>
</dbReference>
<dbReference type="GO" id="GO:0052621">
    <property type="term" value="F:diguanylate cyclase activity"/>
    <property type="evidence" value="ECO:0007669"/>
    <property type="project" value="UniProtKB-EC"/>
</dbReference>
<feature type="transmembrane region" description="Helical" evidence="2">
    <location>
        <begin position="60"/>
        <end position="78"/>
    </location>
</feature>
<dbReference type="Gene3D" id="3.30.70.270">
    <property type="match status" value="1"/>
</dbReference>